<name>S2ECD4_INDAL</name>
<evidence type="ECO:0000313" key="2">
    <source>
        <dbReference type="EMBL" id="EPA00004.1"/>
    </source>
</evidence>
<organism evidence="2 3">
    <name type="scientific">Indibacter alkaliphilus (strain CCUG 57479 / KCTC 22604 / LW1)</name>
    <dbReference type="NCBI Taxonomy" id="1189612"/>
    <lineage>
        <taxon>Bacteria</taxon>
        <taxon>Pseudomonadati</taxon>
        <taxon>Bacteroidota</taxon>
        <taxon>Cytophagia</taxon>
        <taxon>Cytophagales</taxon>
        <taxon>Cyclobacteriaceae</taxon>
    </lineage>
</organism>
<keyword evidence="1" id="KW-1133">Transmembrane helix</keyword>
<dbReference type="Proteomes" id="UP000006073">
    <property type="component" value="Unassembled WGS sequence"/>
</dbReference>
<keyword evidence="1" id="KW-0812">Transmembrane</keyword>
<dbReference type="AlphaFoldDB" id="S2ECD4"/>
<feature type="transmembrane region" description="Helical" evidence="1">
    <location>
        <begin position="281"/>
        <end position="297"/>
    </location>
</feature>
<accession>S2ECD4</accession>
<dbReference type="EMBL" id="ALWO02000006">
    <property type="protein sequence ID" value="EPA00004.1"/>
    <property type="molecule type" value="Genomic_DNA"/>
</dbReference>
<proteinExistence type="predicted"/>
<dbReference type="RefSeq" id="WP_009035099.1">
    <property type="nucleotide sequence ID" value="NZ_ALWO02000006.1"/>
</dbReference>
<dbReference type="eggNOG" id="ENOG5030K2Q">
    <property type="taxonomic scope" value="Bacteria"/>
</dbReference>
<dbReference type="STRING" id="1189612.A33Q_0172"/>
<comment type="caution">
    <text evidence="2">The sequence shown here is derived from an EMBL/GenBank/DDBJ whole genome shotgun (WGS) entry which is preliminary data.</text>
</comment>
<keyword evidence="1" id="KW-0472">Membrane</keyword>
<evidence type="ECO:0000256" key="1">
    <source>
        <dbReference type="SAM" id="Phobius"/>
    </source>
</evidence>
<dbReference type="OrthoDB" id="1424919at2"/>
<reference evidence="2 3" key="1">
    <citation type="journal article" date="2013" name="Genome Announc.">
        <title>Draft Genome Sequence of Indibacter alkaliphilus Strain LW1T, Isolated from Lonar Lake, a Haloalkaline Lake in the Buldana District of Maharashtra, India.</title>
        <authorList>
            <person name="Singh A."/>
            <person name="Kumar Jangir P."/>
            <person name="Sharma R."/>
            <person name="Singh A."/>
            <person name="Kumar Pinnaka A."/>
            <person name="Shivaji S."/>
        </authorList>
    </citation>
    <scope>NUCLEOTIDE SEQUENCE [LARGE SCALE GENOMIC DNA]</scope>
    <source>
        <strain evidence="3">CCUG 57479 / KCTC 22604 / LW1</strain>
    </source>
</reference>
<sequence>MIDYLQAILPRIQNKSKKLDQIEMFVEKPWVLIDNASNEQLEYEFFRDGRLLVSRGGNAAWGKWELAPSSHRLILEYGDKLLLLQTSFLDEAVMIVQKSGMPNSTLVFVNQKKIPDLMFKNYLDKLIQLEDLVKSNSKRKSLTDAETYGDSARSRQIAEVKREKEYKVYSSFISLNSNGDVSGFVWSGKEKELYLRFENGKPTDEPWYVVDEKNKNGDTFSFLTPHKGVILDKSHLIKVNEDTEYEWIPRKETLKTFNGDLSLKIDPNGTVSKVKTYQSEIFIFIVLLIMVLIIAFSV</sequence>
<keyword evidence="3" id="KW-1185">Reference proteome</keyword>
<protein>
    <submittedName>
        <fullName evidence="2">Uncharacterized protein</fullName>
    </submittedName>
</protein>
<evidence type="ECO:0000313" key="3">
    <source>
        <dbReference type="Proteomes" id="UP000006073"/>
    </source>
</evidence>
<gene>
    <name evidence="2" type="ORF">A33Q_0172</name>
</gene>